<gene>
    <name evidence="2" type="ORF">DT603_12115</name>
</gene>
<dbReference type="InterPro" id="IPR009327">
    <property type="entry name" value="Cupin_DUF985"/>
</dbReference>
<evidence type="ECO:0000313" key="3">
    <source>
        <dbReference type="Proteomes" id="UP001429354"/>
    </source>
</evidence>
<dbReference type="InterPro" id="IPR011051">
    <property type="entry name" value="RmlC_Cupin_sf"/>
</dbReference>
<dbReference type="SUPFAM" id="SSF51182">
    <property type="entry name" value="RmlC-like cupins"/>
    <property type="match status" value="1"/>
</dbReference>
<protein>
    <submittedName>
        <fullName evidence="2">Cupin domain-containing protein</fullName>
    </submittedName>
</protein>
<dbReference type="Pfam" id="PF06172">
    <property type="entry name" value="Cupin_5"/>
    <property type="match status" value="1"/>
</dbReference>
<dbReference type="Proteomes" id="UP001429354">
    <property type="component" value="Unassembled WGS sequence"/>
</dbReference>
<evidence type="ECO:0000259" key="1">
    <source>
        <dbReference type="Pfam" id="PF06172"/>
    </source>
</evidence>
<dbReference type="PANTHER" id="PTHR33387">
    <property type="entry name" value="RMLC-LIKE JELLY ROLL FOLD PROTEIN"/>
    <property type="match status" value="1"/>
</dbReference>
<sequence>MGSMHPRALELIRTLELAPHPEGGHYRRVYESTKQVEVNGVLRPSITSIQFLLTEGASSRWHRVDAVEVWDWQEGSPIELLMYDPGGGTLSHVQLDTSARGGQLVQVVPAGIWQSARSHGEYSLANCSVSPGFVWSGLEILDHASATASGLRAAGGLTG</sequence>
<reference evidence="2 3" key="1">
    <citation type="submission" date="2018-07" db="EMBL/GenBank/DDBJ databases">
        <title>Whole genome Sequencing of Pseudoxanthomonas gei KCTC 32298 (T).</title>
        <authorList>
            <person name="Kumar S."/>
            <person name="Bansal K."/>
            <person name="Kaur A."/>
            <person name="Patil P."/>
            <person name="Sharma S."/>
            <person name="Patil P.B."/>
        </authorList>
    </citation>
    <scope>NUCLEOTIDE SEQUENCE [LARGE SCALE GENOMIC DNA]</scope>
    <source>
        <strain evidence="2 3">KCTC 32298</strain>
    </source>
</reference>
<feature type="domain" description="DUF985" evidence="1">
    <location>
        <begin position="10"/>
        <end position="140"/>
    </location>
</feature>
<dbReference type="PANTHER" id="PTHR33387:SF3">
    <property type="entry name" value="DUF985 DOMAIN-CONTAINING PROTEIN"/>
    <property type="match status" value="1"/>
</dbReference>
<dbReference type="CDD" id="cd06121">
    <property type="entry name" value="cupin_YML079wp"/>
    <property type="match status" value="1"/>
</dbReference>
<dbReference type="Gene3D" id="2.60.120.10">
    <property type="entry name" value="Jelly Rolls"/>
    <property type="match status" value="1"/>
</dbReference>
<evidence type="ECO:0000313" key="2">
    <source>
        <dbReference type="EMBL" id="NDK39587.1"/>
    </source>
</evidence>
<comment type="caution">
    <text evidence="2">The sequence shown here is derived from an EMBL/GenBank/DDBJ whole genome shotgun (WGS) entry which is preliminary data.</text>
</comment>
<dbReference type="InterPro" id="IPR039935">
    <property type="entry name" value="YML079W-like"/>
</dbReference>
<accession>A0ABX0ADC4</accession>
<keyword evidence="3" id="KW-1185">Reference proteome</keyword>
<proteinExistence type="predicted"/>
<dbReference type="EMBL" id="QOVG01000008">
    <property type="protein sequence ID" value="NDK39587.1"/>
    <property type="molecule type" value="Genomic_DNA"/>
</dbReference>
<dbReference type="InterPro" id="IPR014710">
    <property type="entry name" value="RmlC-like_jellyroll"/>
</dbReference>
<organism evidence="2 3">
    <name type="scientific">Pseudoxanthomonas gei</name>
    <dbReference type="NCBI Taxonomy" id="1383030"/>
    <lineage>
        <taxon>Bacteria</taxon>
        <taxon>Pseudomonadati</taxon>
        <taxon>Pseudomonadota</taxon>
        <taxon>Gammaproteobacteria</taxon>
        <taxon>Lysobacterales</taxon>
        <taxon>Lysobacteraceae</taxon>
        <taxon>Pseudoxanthomonas</taxon>
    </lineage>
</organism>
<name>A0ABX0ADC4_9GAMM</name>